<evidence type="ECO:0000313" key="1">
    <source>
        <dbReference type="EMBL" id="KLU66746.1"/>
    </source>
</evidence>
<gene>
    <name evidence="1" type="ORF">DEAC_c14140</name>
</gene>
<dbReference type="PATRIC" id="fig|476652.3.peg.1450"/>
<name>A0A0J1IPX6_9FIRM</name>
<dbReference type="RefSeq" id="WP_047809285.1">
    <property type="nucleotide sequence ID" value="NZ_LDZY01000004.1"/>
</dbReference>
<protein>
    <submittedName>
        <fullName evidence="1">Uncharacterized protein</fullName>
    </submittedName>
</protein>
<accession>A0A0J1IPX6</accession>
<dbReference type="STRING" id="476652.DEAC_c14140"/>
<keyword evidence="2" id="KW-1185">Reference proteome</keyword>
<dbReference type="AlphaFoldDB" id="A0A0J1IPX6"/>
<proteinExistence type="predicted"/>
<comment type="caution">
    <text evidence="1">The sequence shown here is derived from an EMBL/GenBank/DDBJ whole genome shotgun (WGS) entry which is preliminary data.</text>
</comment>
<dbReference type="EMBL" id="LDZY01000004">
    <property type="protein sequence ID" value="KLU66746.1"/>
    <property type="molecule type" value="Genomic_DNA"/>
</dbReference>
<reference evidence="1 2" key="1">
    <citation type="submission" date="2015-06" db="EMBL/GenBank/DDBJ databases">
        <title>Draft genome of the moderately acidophilic sulfate reducer Candidatus Desulfosporosinus acididurans strain M1.</title>
        <authorList>
            <person name="Poehlein A."/>
            <person name="Petzsch P."/>
            <person name="Johnson B.D."/>
            <person name="Schloemann M."/>
            <person name="Daniel R."/>
            <person name="Muehling M."/>
        </authorList>
    </citation>
    <scope>NUCLEOTIDE SEQUENCE [LARGE SCALE GENOMIC DNA]</scope>
    <source>
        <strain evidence="1 2">M1</strain>
    </source>
</reference>
<evidence type="ECO:0000313" key="2">
    <source>
        <dbReference type="Proteomes" id="UP000036356"/>
    </source>
</evidence>
<dbReference type="Proteomes" id="UP000036356">
    <property type="component" value="Unassembled WGS sequence"/>
</dbReference>
<sequence length="68" mass="7883">MPERVDGLTDQEGKVMDALITAWNEFAKLKVQHPSDVLDFLSCIHQCQQIIGMRILQRDYPQGWPEKN</sequence>
<organism evidence="1 2">
    <name type="scientific">Desulfosporosinus acididurans</name>
    <dbReference type="NCBI Taxonomy" id="476652"/>
    <lineage>
        <taxon>Bacteria</taxon>
        <taxon>Bacillati</taxon>
        <taxon>Bacillota</taxon>
        <taxon>Clostridia</taxon>
        <taxon>Eubacteriales</taxon>
        <taxon>Desulfitobacteriaceae</taxon>
        <taxon>Desulfosporosinus</taxon>
    </lineage>
</organism>